<dbReference type="EMBL" id="WJIE01000018">
    <property type="protein sequence ID" value="MRG97526.1"/>
    <property type="molecule type" value="Genomic_DNA"/>
</dbReference>
<reference evidence="3 4" key="1">
    <citation type="submission" date="2019-10" db="EMBL/GenBank/DDBJ databases">
        <title>A soil myxobacterium in the family Polyangiaceae.</title>
        <authorList>
            <person name="Li Y."/>
            <person name="Wang J."/>
        </authorList>
    </citation>
    <scope>NUCLEOTIDE SEQUENCE [LARGE SCALE GENOMIC DNA]</scope>
    <source>
        <strain evidence="3 4">DSM 14734</strain>
    </source>
</reference>
<dbReference type="Proteomes" id="UP000440224">
    <property type="component" value="Unassembled WGS sequence"/>
</dbReference>
<proteinExistence type="predicted"/>
<feature type="chain" id="PRO_5027113258" description="NHLP leader peptide family natural product" evidence="2">
    <location>
        <begin position="48"/>
        <end position="175"/>
    </location>
</feature>
<keyword evidence="2" id="KW-0732">Signal</keyword>
<dbReference type="Gene3D" id="3.90.330.10">
    <property type="entry name" value="Nitrile hydratase alpha /Thiocyanate hydrolase gamma"/>
    <property type="match status" value="1"/>
</dbReference>
<dbReference type="InterPro" id="IPR036648">
    <property type="entry name" value="CN_Hdrase_a/SCN_Hdrase_g_sf"/>
</dbReference>
<dbReference type="NCBIfam" id="TIGR03795">
    <property type="entry name" value="RNP_Burkhold"/>
    <property type="match status" value="1"/>
</dbReference>
<sequence length="175" mass="19417">MFGPDERAGDVGRSRSETVERRAVMRRKPDLWALAAMALVLSSSASASDTEKLEAPEGGAATETDIEDVAVDDFSEVWIKAVVKAWDDETFKQALIADPAKALEEYFDYKLPRDIHLEIVDSQPGKPAPYKLALPAKPDLLPPGPDRRQRAPMKAAMVEMDMDMMREVPGFWVPC</sequence>
<keyword evidence="4" id="KW-1185">Reference proteome</keyword>
<comment type="caution">
    <text evidence="3">The sequence shown here is derived from an EMBL/GenBank/DDBJ whole genome shotgun (WGS) entry which is preliminary data.</text>
</comment>
<dbReference type="InterPro" id="IPR022261">
    <property type="entry name" value="RNP_Burkhold"/>
</dbReference>
<gene>
    <name evidence="3" type="ORF">GF068_37195</name>
</gene>
<dbReference type="GO" id="GO:0046914">
    <property type="term" value="F:transition metal ion binding"/>
    <property type="evidence" value="ECO:0007669"/>
    <property type="project" value="InterPro"/>
</dbReference>
<organism evidence="3 4">
    <name type="scientific">Polyangium spumosum</name>
    <dbReference type="NCBI Taxonomy" id="889282"/>
    <lineage>
        <taxon>Bacteria</taxon>
        <taxon>Pseudomonadati</taxon>
        <taxon>Myxococcota</taxon>
        <taxon>Polyangia</taxon>
        <taxon>Polyangiales</taxon>
        <taxon>Polyangiaceae</taxon>
        <taxon>Polyangium</taxon>
    </lineage>
</organism>
<evidence type="ECO:0000256" key="1">
    <source>
        <dbReference type="SAM" id="MobiDB-lite"/>
    </source>
</evidence>
<evidence type="ECO:0008006" key="5">
    <source>
        <dbReference type="Google" id="ProtNLM"/>
    </source>
</evidence>
<evidence type="ECO:0000256" key="2">
    <source>
        <dbReference type="SAM" id="SignalP"/>
    </source>
</evidence>
<dbReference type="AlphaFoldDB" id="A0A6N7Q2U9"/>
<evidence type="ECO:0000313" key="3">
    <source>
        <dbReference type="EMBL" id="MRG97526.1"/>
    </source>
</evidence>
<dbReference type="OrthoDB" id="5517078at2"/>
<accession>A0A6N7Q2U9</accession>
<feature type="signal peptide" evidence="2">
    <location>
        <begin position="1"/>
        <end position="47"/>
    </location>
</feature>
<evidence type="ECO:0000313" key="4">
    <source>
        <dbReference type="Proteomes" id="UP000440224"/>
    </source>
</evidence>
<dbReference type="SUPFAM" id="SSF56209">
    <property type="entry name" value="Nitrile hydratase alpha chain"/>
    <property type="match status" value="1"/>
</dbReference>
<feature type="region of interest" description="Disordered" evidence="1">
    <location>
        <begin position="1"/>
        <end position="20"/>
    </location>
</feature>
<name>A0A6N7Q2U9_9BACT</name>
<dbReference type="GO" id="GO:0003824">
    <property type="term" value="F:catalytic activity"/>
    <property type="evidence" value="ECO:0007669"/>
    <property type="project" value="InterPro"/>
</dbReference>
<feature type="region of interest" description="Disordered" evidence="1">
    <location>
        <begin position="44"/>
        <end position="66"/>
    </location>
</feature>
<protein>
    <recommendedName>
        <fullName evidence="5">NHLP leader peptide family natural product</fullName>
    </recommendedName>
</protein>